<feature type="transmembrane region" description="Helical" evidence="3">
    <location>
        <begin position="181"/>
        <end position="205"/>
    </location>
</feature>
<dbReference type="AlphaFoldDB" id="D8VMT9"/>
<accession>D8VMT9</accession>
<reference evidence="4" key="2">
    <citation type="journal article" date="2010" name="Appl. Environ. Microbiol.">
        <title>Diversity of glycosyl hydrolases from cellulose-depleting communities enriched from casts of two earthworm species.</title>
        <authorList>
            <person name="Beloqui A."/>
            <person name="Nechitaylo T.Y."/>
            <person name="Lopez-Cortes N."/>
            <person name="Ghazi A."/>
            <person name="Guazzaroni M.E."/>
            <person name="Polaina J."/>
            <person name="Strittmatter A.W."/>
            <person name="Reva O."/>
            <person name="Waliczek A."/>
            <person name="Yakimov M.M."/>
            <person name="Golyshina O.V."/>
            <person name="Ferrer M."/>
            <person name="Golyshin P.N."/>
        </authorList>
    </citation>
    <scope>NUCLEOTIDE SEQUENCE</scope>
</reference>
<keyword evidence="3" id="KW-1133">Transmembrane helix</keyword>
<keyword evidence="1" id="KW-0808">Transferase</keyword>
<keyword evidence="2 4" id="KW-0418">Kinase</keyword>
<proteinExistence type="predicted"/>
<reference evidence="4" key="1">
    <citation type="submission" date="2009-09" db="EMBL/GenBank/DDBJ databases">
        <authorList>
            <person name="Beloqi A."/>
            <person name="Nechitaylo T.Y."/>
            <person name="Lopez-Cortes N."/>
            <person name="Vietes M."/>
            <person name="Polaina J."/>
            <person name="Strittmatter A."/>
            <person name="Reva O."/>
            <person name="Waliczek A."/>
            <person name="Golyshina O.V."/>
            <person name="Ferrer M."/>
            <person name="Golyshin P.N."/>
        </authorList>
    </citation>
    <scope>NUCLEOTIDE SEQUENCE</scope>
</reference>
<feature type="transmembrane region" description="Helical" evidence="3">
    <location>
        <begin position="148"/>
        <end position="169"/>
    </location>
</feature>
<dbReference type="GO" id="GO:0000160">
    <property type="term" value="P:phosphorelay signal transduction system"/>
    <property type="evidence" value="ECO:0007669"/>
    <property type="project" value="UniProtKB-KW"/>
</dbReference>
<keyword evidence="3" id="KW-0812">Transmembrane</keyword>
<feature type="transmembrane region" description="Helical" evidence="3">
    <location>
        <begin position="302"/>
        <end position="325"/>
    </location>
</feature>
<evidence type="ECO:0000256" key="1">
    <source>
        <dbReference type="ARBA" id="ARBA00022679"/>
    </source>
</evidence>
<feature type="transmembrane region" description="Helical" evidence="3">
    <location>
        <begin position="120"/>
        <end position="141"/>
    </location>
</feature>
<dbReference type="GO" id="GO:0016301">
    <property type="term" value="F:kinase activity"/>
    <property type="evidence" value="ECO:0007669"/>
    <property type="project" value="UniProtKB-KW"/>
</dbReference>
<keyword evidence="3" id="KW-0472">Membrane</keyword>
<evidence type="ECO:0000256" key="2">
    <source>
        <dbReference type="ARBA" id="ARBA00022777"/>
    </source>
</evidence>
<dbReference type="Gene3D" id="3.30.565.10">
    <property type="entry name" value="Histidine kinase-like ATPase, C-terminal domain"/>
    <property type="match status" value="1"/>
</dbReference>
<organism evidence="4">
    <name type="scientific">uncultured organism</name>
    <dbReference type="NCBI Taxonomy" id="155900"/>
    <lineage>
        <taxon>unclassified sequences</taxon>
        <taxon>environmental samples</taxon>
    </lineage>
</organism>
<dbReference type="EMBL" id="GQ996410">
    <property type="protein sequence ID" value="ACY24723.1"/>
    <property type="molecule type" value="Genomic_DNA"/>
</dbReference>
<feature type="transmembrane region" description="Helical" evidence="3">
    <location>
        <begin position="217"/>
        <end position="236"/>
    </location>
</feature>
<feature type="transmembrane region" description="Helical" evidence="3">
    <location>
        <begin position="271"/>
        <end position="296"/>
    </location>
</feature>
<name>D8VMT9_9ZZZZ</name>
<dbReference type="InterPro" id="IPR050482">
    <property type="entry name" value="Sensor_HK_TwoCompSys"/>
</dbReference>
<protein>
    <submittedName>
        <fullName evidence="4">Putative histidine kinase</fullName>
    </submittedName>
</protein>
<dbReference type="InterPro" id="IPR036890">
    <property type="entry name" value="HATPase_C_sf"/>
</dbReference>
<dbReference type="SUPFAM" id="SSF55874">
    <property type="entry name" value="ATPase domain of HSP90 chaperone/DNA topoisomerase II/histidine kinase"/>
    <property type="match status" value="1"/>
</dbReference>
<feature type="transmembrane region" description="Helical" evidence="3">
    <location>
        <begin position="337"/>
        <end position="358"/>
    </location>
</feature>
<sequence length="688" mass="77126">MPWLGLAIQYDAGSENWQLTGVHQHSSNRRTIDDHLQQQGLALPLEVVGIQLVDKQQLFTQVLFIEEPDTLPSYAEFNQLMQDQQALFLASQKNVLALITSDRQIIPLQTTSRPMTSLPALFWFQLFVGVGGALTGALVWASRRRDPAAILYALTGVGYLIFAPAAAIYSTRELIISGELFRILSAINHFGALFFTASLTSLLWAYPIKLGAAKVPAVIYSLALLVWLLNVMQWLAPVFMHLAVLLIFSISFVFSGMQWQKTRKHPSARAALRWFLLSIYTATGLFAGFIIIPAALHIEQPASQGIMFGAFLIMYWGLALGIVKYRLFQLEQWWHSITGWFVSGLFIVLFDIALVSGLALPQELALPIALAIAGWLYFPVRQLLWSRIGKQANPSINAWIGNILPLLIDRESSESGKSSNDRWVEILRAVWRTPYVEQRTGQLSAPAITNDGLRLLVPAYPDHLPYHFHVDLPDSGARLFTSADIKTVKHLQQITGLALERIDARNQGIQVERDRIRRDMHDDLGATLLKLLHASPEETKPLVRNAITDMRQLVSTLEQYPVNKAEAIAHWHKEAEDRCKFAGATLQWSDEGEQLPELLSVRTYTNLSRILREAVSNALKYASPSIIHICFNQNQITLSNPIPADKPVGHGSGQRIMSERAAEINAHLEYRTEQSKYSITLTIPPEQG</sequence>
<feature type="transmembrane region" description="Helical" evidence="3">
    <location>
        <begin position="242"/>
        <end position="259"/>
    </location>
</feature>
<evidence type="ECO:0000256" key="3">
    <source>
        <dbReference type="SAM" id="Phobius"/>
    </source>
</evidence>
<evidence type="ECO:0000313" key="4">
    <source>
        <dbReference type="EMBL" id="ACY24723.1"/>
    </source>
</evidence>
<dbReference type="PANTHER" id="PTHR24421">
    <property type="entry name" value="NITRATE/NITRITE SENSOR PROTEIN NARX-RELATED"/>
    <property type="match status" value="1"/>
</dbReference>